<proteinExistence type="predicted"/>
<evidence type="ECO:0000313" key="1">
    <source>
        <dbReference type="EMBL" id="VUX34797.1"/>
    </source>
</evidence>
<gene>
    <name evidence="1" type="ORF">BLJG463_00044</name>
</gene>
<sequence>MAQIDYRELPVRELYLYMNLVTGFCSDMRRLLREGKLTADAIDKYEMTAVNNLIAEVNYRSLAESEIRRDRGQGAGR</sequence>
<organism evidence="1 2">
    <name type="scientific">Bifidobacterium longum subsp. infantis</name>
    <dbReference type="NCBI Taxonomy" id="1682"/>
    <lineage>
        <taxon>Bacteria</taxon>
        <taxon>Bacillati</taxon>
        <taxon>Actinomycetota</taxon>
        <taxon>Actinomycetes</taxon>
        <taxon>Bifidobacteriales</taxon>
        <taxon>Bifidobacteriaceae</taxon>
        <taxon>Bifidobacterium</taxon>
    </lineage>
</organism>
<accession>A0A564VRD2</accession>
<dbReference type="AlphaFoldDB" id="A0A564VRD2"/>
<dbReference type="Proteomes" id="UP000345266">
    <property type="component" value="Unassembled WGS sequence"/>
</dbReference>
<dbReference type="EMBL" id="CABHNT010000034">
    <property type="protein sequence ID" value="VUX34797.1"/>
    <property type="molecule type" value="Genomic_DNA"/>
</dbReference>
<name>A0A564VRD2_BIFLI</name>
<protein>
    <submittedName>
        <fullName evidence="1">Uncharacterized protein</fullName>
    </submittedName>
</protein>
<reference evidence="1 2" key="1">
    <citation type="submission" date="2019-07" db="EMBL/GenBank/DDBJ databases">
        <authorList>
            <person name="Hibberd C M."/>
            <person name="Gehrig L. J."/>
            <person name="Chang H.-W."/>
            <person name="Venkatesh S."/>
        </authorList>
    </citation>
    <scope>NUCLEOTIDE SEQUENCE [LARGE SCALE GENOMIC DNA]</scope>
    <source>
        <strain evidence="1">Bifidobacterium_longum_subsp_infantis_JG_Bg463</strain>
    </source>
</reference>
<evidence type="ECO:0000313" key="2">
    <source>
        <dbReference type="Proteomes" id="UP000345266"/>
    </source>
</evidence>